<evidence type="ECO:0000256" key="3">
    <source>
        <dbReference type="ARBA" id="ARBA00022452"/>
    </source>
</evidence>
<dbReference type="GO" id="GO:0009279">
    <property type="term" value="C:cell outer membrane"/>
    <property type="evidence" value="ECO:0007669"/>
    <property type="project" value="UniProtKB-SubCell"/>
</dbReference>
<reference evidence="10 13" key="1">
    <citation type="submission" date="2015-09" db="EMBL/GenBank/DDBJ databases">
        <authorList>
            <consortium name="Pathogen Informatics"/>
        </authorList>
    </citation>
    <scope>NUCLEOTIDE SEQUENCE [LARGE SCALE GENOMIC DNA]</scope>
    <source>
        <strain evidence="10 13">2789STDY5834880</strain>
    </source>
</reference>
<dbReference type="PROSITE" id="PS52016">
    <property type="entry name" value="TONB_DEPENDENT_REC_3"/>
    <property type="match status" value="1"/>
</dbReference>
<dbReference type="AlphaFoldDB" id="A0A174RR75"/>
<dbReference type="InterPro" id="IPR036942">
    <property type="entry name" value="Beta-barrel_TonB_sf"/>
</dbReference>
<dbReference type="InterPro" id="IPR012910">
    <property type="entry name" value="Plug_dom"/>
</dbReference>
<dbReference type="InterPro" id="IPR008969">
    <property type="entry name" value="CarboxyPept-like_regulatory"/>
</dbReference>
<dbReference type="STRING" id="47678.ERS852494_03237"/>
<dbReference type="Pfam" id="PF13715">
    <property type="entry name" value="CarbopepD_reg_2"/>
    <property type="match status" value="1"/>
</dbReference>
<name>A0A174RR75_9BACE</name>
<dbReference type="Pfam" id="PF07715">
    <property type="entry name" value="Plug"/>
    <property type="match status" value="1"/>
</dbReference>
<evidence type="ECO:0000256" key="4">
    <source>
        <dbReference type="ARBA" id="ARBA00022692"/>
    </source>
</evidence>
<dbReference type="EMBL" id="CZAI01000008">
    <property type="protein sequence ID" value="CUP85460.1"/>
    <property type="molecule type" value="Genomic_DNA"/>
</dbReference>
<comment type="subcellular location">
    <subcellularLocation>
        <location evidence="1 8">Cell outer membrane</location>
        <topology evidence="1 8">Multi-pass membrane protein</topology>
    </subcellularLocation>
</comment>
<evidence type="ECO:0000256" key="7">
    <source>
        <dbReference type="ARBA" id="ARBA00023237"/>
    </source>
</evidence>
<dbReference type="PANTHER" id="PTHR30069">
    <property type="entry name" value="TONB-DEPENDENT OUTER MEMBRANE RECEPTOR"/>
    <property type="match status" value="1"/>
</dbReference>
<evidence type="ECO:0000256" key="2">
    <source>
        <dbReference type="ARBA" id="ARBA00022448"/>
    </source>
</evidence>
<gene>
    <name evidence="11" type="ORF">DXA49_10485</name>
    <name evidence="10" type="ORF">ERS852494_03237</name>
    <name evidence="12" type="ORF">NXW23_00600</name>
</gene>
<proteinExistence type="inferred from homology"/>
<feature type="domain" description="TonB-dependent receptor plug" evidence="9">
    <location>
        <begin position="124"/>
        <end position="229"/>
    </location>
</feature>
<organism evidence="10 13">
    <name type="scientific">Bacteroides caccae</name>
    <dbReference type="NCBI Taxonomy" id="47678"/>
    <lineage>
        <taxon>Bacteria</taxon>
        <taxon>Pseudomonadati</taxon>
        <taxon>Bacteroidota</taxon>
        <taxon>Bacteroidia</taxon>
        <taxon>Bacteroidales</taxon>
        <taxon>Bacteroidaceae</taxon>
        <taxon>Bacteroides</taxon>
    </lineage>
</organism>
<dbReference type="Gene3D" id="2.60.40.1120">
    <property type="entry name" value="Carboxypeptidase-like, regulatory domain"/>
    <property type="match status" value="1"/>
</dbReference>
<keyword evidence="10" id="KW-0675">Receptor</keyword>
<dbReference type="EMBL" id="QSCS01000014">
    <property type="protein sequence ID" value="RGY25664.1"/>
    <property type="molecule type" value="Genomic_DNA"/>
</dbReference>
<evidence type="ECO:0000256" key="1">
    <source>
        <dbReference type="ARBA" id="ARBA00004571"/>
    </source>
</evidence>
<evidence type="ECO:0000313" key="11">
    <source>
        <dbReference type="EMBL" id="RGY25664.1"/>
    </source>
</evidence>
<dbReference type="PANTHER" id="PTHR30069:SF29">
    <property type="entry name" value="HEMOGLOBIN AND HEMOGLOBIN-HAPTOGLOBIN-BINDING PROTEIN 1-RELATED"/>
    <property type="match status" value="1"/>
</dbReference>
<evidence type="ECO:0000313" key="14">
    <source>
        <dbReference type="Proteomes" id="UP000284431"/>
    </source>
</evidence>
<dbReference type="InterPro" id="IPR023996">
    <property type="entry name" value="TonB-dep_OMP_SusC/RagA"/>
</dbReference>
<evidence type="ECO:0000313" key="13">
    <source>
        <dbReference type="Proteomes" id="UP000095657"/>
    </source>
</evidence>
<evidence type="ECO:0000256" key="5">
    <source>
        <dbReference type="ARBA" id="ARBA00022729"/>
    </source>
</evidence>
<protein>
    <submittedName>
        <fullName evidence="10">Outer membrane receptor proteins, mostly Fe transport</fullName>
    </submittedName>
    <submittedName>
        <fullName evidence="11">SusC/RagA family TonB-linked outer membrane protein</fullName>
    </submittedName>
</protein>
<dbReference type="GO" id="GO:0044718">
    <property type="term" value="P:siderophore transmembrane transport"/>
    <property type="evidence" value="ECO:0007669"/>
    <property type="project" value="TreeGrafter"/>
</dbReference>
<reference evidence="12" key="3">
    <citation type="submission" date="2022-08" db="EMBL/GenBank/DDBJ databases">
        <title>Genome Sequencing of Bacteroides fragilis Group Isolates with Nanopore Technology.</title>
        <authorList>
            <person name="Tisza M.J."/>
            <person name="Smith D."/>
            <person name="Dekker J.P."/>
        </authorList>
    </citation>
    <scope>NUCLEOTIDE SEQUENCE</scope>
    <source>
        <strain evidence="12">BFG-474</strain>
    </source>
</reference>
<dbReference type="InterPro" id="IPR039426">
    <property type="entry name" value="TonB-dep_rcpt-like"/>
</dbReference>
<dbReference type="GO" id="GO:0015344">
    <property type="term" value="F:siderophore uptake transmembrane transporter activity"/>
    <property type="evidence" value="ECO:0007669"/>
    <property type="project" value="TreeGrafter"/>
</dbReference>
<dbReference type="Proteomes" id="UP001060260">
    <property type="component" value="Chromosome"/>
</dbReference>
<evidence type="ECO:0000256" key="8">
    <source>
        <dbReference type="PROSITE-ProRule" id="PRU01360"/>
    </source>
</evidence>
<keyword evidence="3 8" id="KW-1134">Transmembrane beta strand</keyword>
<accession>A0A174RR75</accession>
<evidence type="ECO:0000313" key="10">
    <source>
        <dbReference type="EMBL" id="CUP85460.1"/>
    </source>
</evidence>
<dbReference type="InterPro" id="IPR023997">
    <property type="entry name" value="TonB-dep_OMP_SusC/RagA_CS"/>
</dbReference>
<dbReference type="SUPFAM" id="SSF56935">
    <property type="entry name" value="Porins"/>
    <property type="match status" value="1"/>
</dbReference>
<dbReference type="SUPFAM" id="SSF49464">
    <property type="entry name" value="Carboxypeptidase regulatory domain-like"/>
    <property type="match status" value="1"/>
</dbReference>
<dbReference type="NCBIfam" id="TIGR04057">
    <property type="entry name" value="SusC_RagA_signa"/>
    <property type="match status" value="1"/>
</dbReference>
<comment type="similarity">
    <text evidence="8">Belongs to the TonB-dependent receptor family.</text>
</comment>
<evidence type="ECO:0000313" key="12">
    <source>
        <dbReference type="EMBL" id="UVQ96943.1"/>
    </source>
</evidence>
<dbReference type="Gene3D" id="2.170.130.10">
    <property type="entry name" value="TonB-dependent receptor, plug domain"/>
    <property type="match status" value="1"/>
</dbReference>
<keyword evidence="7 8" id="KW-0998">Cell outer membrane</keyword>
<keyword evidence="4 8" id="KW-0812">Transmembrane</keyword>
<evidence type="ECO:0000259" key="9">
    <source>
        <dbReference type="Pfam" id="PF07715"/>
    </source>
</evidence>
<keyword evidence="6 8" id="KW-0472">Membrane</keyword>
<evidence type="ECO:0000256" key="6">
    <source>
        <dbReference type="ARBA" id="ARBA00023136"/>
    </source>
</evidence>
<sequence length="1053" mass="117247">MNSFTRIGLRSRFLLVLMIGLILPMLSVWGQNATITGKVVDPKGEPLVGVSVLEQGTTNGTVTDMNGRYSIVVQKDSSPLRFSYMGFDNQEIVPGKRRVIDVTLTENSVVIDDVVVIAYGTKKRRDMIGSVSKIKSDEMSLMQGGRFENSLQGLASGVQVVNDGMPGSTPQIKIRGIGSIASGSDPLWVVDGIVGGGSTMVNSNDIESIEVLKDAAATAIYGSRGANGVIIVTTKKGKKGGLKFDVHYEGGITPITNSDLGLASTKTYFNIMDEARANVGLNPLDPQKDIIEPYYSNWTSPITREEAMNTDMDWVDLVTRMGHFHDINVALNQGGENSTTYASVNYRSDESSLKGLSMNAVSARLNSEFKKGIVTLGTQSFLKFDRKKSTNKWAVVSDKFPWRKVYDPEDPTGYWNPQMADGHPTATLDNDYQLSTGENFSFRTTLYMDVNLKWIKGLSVRADASYGYGLAQSDYWLSGLITNTGNVDGNQGNKSKKTTKSQQYHAFAKYNREWTDHGLDIVTGIEANRSYTDNAVVAGKNLSGEFQEPKIIGTMLGNNSAYIGGESYTFSFFNRIDYKFKQRYLLGASFVREGSSKFVKENRFGDFYSVSGGWIISDEAFMRNAGFISLLKLRGSYGETGNQNIPSEVTKNSYSIKSKQYYNNMQNMFLWNIANKAAKWEKNKSIDLGLDYALFNNKVNGSIAYYRRTTSDMLMRVQLPASAGITNSGGNADNNSMWANVGSMYNQGFEFDINVTLVKKDFEWNMNYNLTTNMNKVTALDASVDAKGTGIINTRPGAITKKDLALGTYFMAEWAGVDPEKGIGMIYEIDLDRYNKTGETVKTGRLIPATQSNVNKHRIIQEGKTALPKVYMGWTNNFKYKAFDLSFMFYLSLGSYTFNYHRYTKSFVGDGRNNVTADIYENSWKKPGDIAEYPQLRWQDKYNYDDNGNDKQNVTYIKHDAGHTKYLEKSAYLRLRNLTLGYTLPQRICSKINIDALRVYVSAVNLFTITSFNGYDPEVRVKNQTGANAQGAVFSGSEMPQTRIFSAGINFKF</sequence>
<keyword evidence="5" id="KW-0732">Signal</keyword>
<dbReference type="Proteomes" id="UP000284431">
    <property type="component" value="Unassembled WGS sequence"/>
</dbReference>
<dbReference type="Gene3D" id="2.40.170.20">
    <property type="entry name" value="TonB-dependent receptor, beta-barrel domain"/>
    <property type="match status" value="1"/>
</dbReference>
<dbReference type="Proteomes" id="UP000095657">
    <property type="component" value="Unassembled WGS sequence"/>
</dbReference>
<dbReference type="InterPro" id="IPR037066">
    <property type="entry name" value="Plug_dom_sf"/>
</dbReference>
<reference evidence="11 14" key="2">
    <citation type="submission" date="2018-08" db="EMBL/GenBank/DDBJ databases">
        <title>A genome reference for cultivated species of the human gut microbiota.</title>
        <authorList>
            <person name="Zou Y."/>
            <person name="Xue W."/>
            <person name="Luo G."/>
        </authorList>
    </citation>
    <scope>NUCLEOTIDE SEQUENCE [LARGE SCALE GENOMIC DNA]</scope>
    <source>
        <strain evidence="11 14">OF02-6LB</strain>
    </source>
</reference>
<dbReference type="RefSeq" id="WP_022041573.1">
    <property type="nucleotide sequence ID" value="NZ_CAXYLJ010000025.1"/>
</dbReference>
<dbReference type="EMBL" id="CP103166">
    <property type="protein sequence ID" value="UVQ96943.1"/>
    <property type="molecule type" value="Genomic_DNA"/>
</dbReference>
<dbReference type="NCBIfam" id="TIGR04056">
    <property type="entry name" value="OMP_RagA_SusC"/>
    <property type="match status" value="1"/>
</dbReference>
<keyword evidence="2 8" id="KW-0813">Transport</keyword>